<dbReference type="InterPro" id="IPR006059">
    <property type="entry name" value="SBP"/>
</dbReference>
<keyword evidence="4" id="KW-1185">Reference proteome</keyword>
<dbReference type="PANTHER" id="PTHR43649:SF32">
    <property type="entry name" value="SUGAR BINDING SECRETED PROTEIN"/>
    <property type="match status" value="1"/>
</dbReference>
<gene>
    <name evidence="3" type="ORF">NF557_06720</name>
</gene>
<proteinExistence type="predicted"/>
<dbReference type="Pfam" id="PF13416">
    <property type="entry name" value="SBP_bac_8"/>
    <property type="match status" value="1"/>
</dbReference>
<reference evidence="3" key="1">
    <citation type="submission" date="2022-06" db="EMBL/GenBank/DDBJ databases">
        <title>Ornithinimicrobium JY.X270.</title>
        <authorList>
            <person name="Huang Y."/>
        </authorList>
    </citation>
    <scope>NUCLEOTIDE SEQUENCE</scope>
    <source>
        <strain evidence="3">JY.X270</strain>
    </source>
</reference>
<evidence type="ECO:0000256" key="2">
    <source>
        <dbReference type="SAM" id="SignalP"/>
    </source>
</evidence>
<evidence type="ECO:0000313" key="4">
    <source>
        <dbReference type="Proteomes" id="UP001056535"/>
    </source>
</evidence>
<feature type="compositionally biased region" description="Low complexity" evidence="1">
    <location>
        <begin position="34"/>
        <end position="43"/>
    </location>
</feature>
<feature type="chain" id="PRO_5045306836" evidence="2">
    <location>
        <begin position="26"/>
        <end position="441"/>
    </location>
</feature>
<dbReference type="EMBL" id="CP099490">
    <property type="protein sequence ID" value="USQ77591.1"/>
    <property type="molecule type" value="Genomic_DNA"/>
</dbReference>
<dbReference type="PROSITE" id="PS51257">
    <property type="entry name" value="PROKAR_LIPOPROTEIN"/>
    <property type="match status" value="1"/>
</dbReference>
<feature type="region of interest" description="Disordered" evidence="1">
    <location>
        <begin position="27"/>
        <end position="51"/>
    </location>
</feature>
<accession>A0ABY4YLB5</accession>
<evidence type="ECO:0000256" key="1">
    <source>
        <dbReference type="SAM" id="MobiDB-lite"/>
    </source>
</evidence>
<name>A0ABY4YLB5_9MICO</name>
<dbReference type="SUPFAM" id="SSF53850">
    <property type="entry name" value="Periplasmic binding protein-like II"/>
    <property type="match status" value="1"/>
</dbReference>
<dbReference type="PANTHER" id="PTHR43649">
    <property type="entry name" value="ARABINOSE-BINDING PROTEIN-RELATED"/>
    <property type="match status" value="1"/>
</dbReference>
<dbReference type="Proteomes" id="UP001056535">
    <property type="component" value="Chromosome"/>
</dbReference>
<keyword evidence="2" id="KW-0732">Signal</keyword>
<evidence type="ECO:0000313" key="3">
    <source>
        <dbReference type="EMBL" id="USQ77591.1"/>
    </source>
</evidence>
<dbReference type="Gene3D" id="3.40.190.10">
    <property type="entry name" value="Periplasmic binding protein-like II"/>
    <property type="match status" value="1"/>
</dbReference>
<feature type="signal peptide" evidence="2">
    <location>
        <begin position="1"/>
        <end position="25"/>
    </location>
</feature>
<organism evidence="3 4">
    <name type="scientific">Ornithinimicrobium cryptoxanthini</name>
    <dbReference type="NCBI Taxonomy" id="2934161"/>
    <lineage>
        <taxon>Bacteria</taxon>
        <taxon>Bacillati</taxon>
        <taxon>Actinomycetota</taxon>
        <taxon>Actinomycetes</taxon>
        <taxon>Micrococcales</taxon>
        <taxon>Ornithinimicrobiaceae</taxon>
        <taxon>Ornithinimicrobium</taxon>
    </lineage>
</organism>
<dbReference type="InterPro" id="IPR050490">
    <property type="entry name" value="Bact_solute-bd_prot1"/>
</dbReference>
<protein>
    <submittedName>
        <fullName evidence="3">Extracellular solute-binding protein</fullName>
    </submittedName>
</protein>
<sequence length="441" mass="47010">MQSTRRTITAAVTMTALTISLAACGGGGDDEGSEGNTNGATSGDAGGDGGGDPITLSVATFNEFGYEDLFEEYESLHDNITIEHVKADTADNARDALRNSLGADSGASDIEAVEVDWLVEFMQYPDKFTDLTDPSVEGRWQDWKSDAATTDDGTLLAYGTDNGPEAICYRADLFGEAGLPTDRDEVATLLEGDWQHYFDVGKEFVASSDAAWFDSANATWQGMINQVEVAYQDESGELIATTNPEVKALYDQVLTAAVDDELSAGLGQWSADWNNGFQQSSFATMLCPGWMLGIVEGNAAGIEGWDVANVFPGGAGNWGGSYLTVPAQGDNIEAATALANWLTAPEQQIKAFEAKGTFPSQVDALESEELLSSTNAFFNNAPTGEIFVDRAKAITFQPYKGPDYFSVNTALQDALTRVDVDGTDDATSSWDKFVADVEALG</sequence>